<feature type="transmembrane region" description="Helical" evidence="8">
    <location>
        <begin position="57"/>
        <end position="76"/>
    </location>
</feature>
<evidence type="ECO:0000256" key="7">
    <source>
        <dbReference type="SAM" id="MobiDB-lite"/>
    </source>
</evidence>
<feature type="transmembrane region" description="Helical" evidence="8">
    <location>
        <begin position="117"/>
        <end position="136"/>
    </location>
</feature>
<feature type="transmembrane region" description="Helical" evidence="8">
    <location>
        <begin position="88"/>
        <end position="111"/>
    </location>
</feature>
<evidence type="ECO:0000256" key="4">
    <source>
        <dbReference type="ARBA" id="ARBA00022692"/>
    </source>
</evidence>
<feature type="transmembrane region" description="Helical" evidence="8">
    <location>
        <begin position="274"/>
        <end position="294"/>
    </location>
</feature>
<name>A0A501PNE2_9PROT</name>
<protein>
    <submittedName>
        <fullName evidence="10">Cation:proton antiporter</fullName>
    </submittedName>
</protein>
<feature type="transmembrane region" description="Helical" evidence="8">
    <location>
        <begin position="300"/>
        <end position="320"/>
    </location>
</feature>
<feature type="transmembrane region" description="Helical" evidence="8">
    <location>
        <begin position="32"/>
        <end position="51"/>
    </location>
</feature>
<evidence type="ECO:0000256" key="3">
    <source>
        <dbReference type="ARBA" id="ARBA00022448"/>
    </source>
</evidence>
<comment type="subcellular location">
    <subcellularLocation>
        <location evidence="1">Membrane</location>
        <topology evidence="1">Multi-pass membrane protein</topology>
    </subcellularLocation>
</comment>
<comment type="caution">
    <text evidence="10">The sequence shown here is derived from an EMBL/GenBank/DDBJ whole genome shotgun (WGS) entry which is preliminary data.</text>
</comment>
<gene>
    <name evidence="10" type="ORF">FIV46_07045</name>
</gene>
<dbReference type="Gene3D" id="1.20.1530.20">
    <property type="match status" value="1"/>
</dbReference>
<feature type="region of interest" description="Disordered" evidence="7">
    <location>
        <begin position="410"/>
        <end position="433"/>
    </location>
</feature>
<dbReference type="PANTHER" id="PTHR42751">
    <property type="entry name" value="SODIUM/HYDROGEN EXCHANGER FAMILY/TRKA DOMAIN PROTEIN"/>
    <property type="match status" value="1"/>
</dbReference>
<reference evidence="11" key="1">
    <citation type="submission" date="2019-06" db="EMBL/GenBank/DDBJ databases">
        <title>The complete genome of Emcibacter congregatus ZYLT.</title>
        <authorList>
            <person name="Zhao Z."/>
        </authorList>
    </citation>
    <scope>NUCLEOTIDE SEQUENCE [LARGE SCALE GENOMIC DNA]</scope>
    <source>
        <strain evidence="11">MCCC 1A06723</strain>
    </source>
</reference>
<dbReference type="GO" id="GO:0016020">
    <property type="term" value="C:membrane"/>
    <property type="evidence" value="ECO:0007669"/>
    <property type="project" value="UniProtKB-SubCell"/>
</dbReference>
<dbReference type="Pfam" id="PF00999">
    <property type="entry name" value="Na_H_Exchanger"/>
    <property type="match status" value="1"/>
</dbReference>
<keyword evidence="6 8" id="KW-0472">Membrane</keyword>
<evidence type="ECO:0000313" key="10">
    <source>
        <dbReference type="EMBL" id="TPD61953.1"/>
    </source>
</evidence>
<keyword evidence="3" id="KW-0813">Transport</keyword>
<dbReference type="RefSeq" id="WP_139939839.1">
    <property type="nucleotide sequence ID" value="NZ_JBHSYP010000003.1"/>
</dbReference>
<dbReference type="InterPro" id="IPR006153">
    <property type="entry name" value="Cation/H_exchanger_TM"/>
</dbReference>
<evidence type="ECO:0000256" key="5">
    <source>
        <dbReference type="ARBA" id="ARBA00022989"/>
    </source>
</evidence>
<evidence type="ECO:0000313" key="11">
    <source>
        <dbReference type="Proteomes" id="UP000319148"/>
    </source>
</evidence>
<dbReference type="GO" id="GO:0015297">
    <property type="term" value="F:antiporter activity"/>
    <property type="evidence" value="ECO:0007669"/>
    <property type="project" value="InterPro"/>
</dbReference>
<feature type="transmembrane region" description="Helical" evidence="8">
    <location>
        <begin position="6"/>
        <end position="25"/>
    </location>
</feature>
<feature type="transmembrane region" description="Helical" evidence="8">
    <location>
        <begin position="332"/>
        <end position="353"/>
    </location>
</feature>
<accession>A0A501PNE2</accession>
<feature type="domain" description="Cation/H+ exchanger transmembrane" evidence="9">
    <location>
        <begin position="16"/>
        <end position="380"/>
    </location>
</feature>
<dbReference type="OrthoDB" id="9781411at2"/>
<feature type="transmembrane region" description="Helical" evidence="8">
    <location>
        <begin position="148"/>
        <end position="171"/>
    </location>
</feature>
<dbReference type="AlphaFoldDB" id="A0A501PNE2"/>
<dbReference type="InterPro" id="IPR038770">
    <property type="entry name" value="Na+/solute_symporter_sf"/>
</dbReference>
<proteinExistence type="inferred from homology"/>
<organism evidence="10 11">
    <name type="scientific">Emcibacter nanhaiensis</name>
    <dbReference type="NCBI Taxonomy" id="1505037"/>
    <lineage>
        <taxon>Bacteria</taxon>
        <taxon>Pseudomonadati</taxon>
        <taxon>Pseudomonadota</taxon>
        <taxon>Alphaproteobacteria</taxon>
        <taxon>Emcibacterales</taxon>
        <taxon>Emcibacteraceae</taxon>
        <taxon>Emcibacter</taxon>
    </lineage>
</organism>
<feature type="transmembrane region" description="Helical" evidence="8">
    <location>
        <begin position="246"/>
        <end position="262"/>
    </location>
</feature>
<dbReference type="Proteomes" id="UP000319148">
    <property type="component" value="Unassembled WGS sequence"/>
</dbReference>
<evidence type="ECO:0000256" key="8">
    <source>
        <dbReference type="SAM" id="Phobius"/>
    </source>
</evidence>
<keyword evidence="11" id="KW-1185">Reference proteome</keyword>
<evidence type="ECO:0000259" key="9">
    <source>
        <dbReference type="Pfam" id="PF00999"/>
    </source>
</evidence>
<dbReference type="GO" id="GO:1902600">
    <property type="term" value="P:proton transmembrane transport"/>
    <property type="evidence" value="ECO:0007669"/>
    <property type="project" value="InterPro"/>
</dbReference>
<evidence type="ECO:0000256" key="2">
    <source>
        <dbReference type="ARBA" id="ARBA00005551"/>
    </source>
</evidence>
<feature type="transmembrane region" description="Helical" evidence="8">
    <location>
        <begin position="365"/>
        <end position="384"/>
    </location>
</feature>
<evidence type="ECO:0000256" key="6">
    <source>
        <dbReference type="ARBA" id="ARBA00023136"/>
    </source>
</evidence>
<evidence type="ECO:0000256" key="1">
    <source>
        <dbReference type="ARBA" id="ARBA00004141"/>
    </source>
</evidence>
<comment type="similarity">
    <text evidence="2">Belongs to the monovalent cation:proton antiporter 2 (CPA2) transporter (TC 2.A.37) family.</text>
</comment>
<feature type="compositionally biased region" description="Basic and acidic residues" evidence="7">
    <location>
        <begin position="412"/>
        <end position="423"/>
    </location>
</feature>
<keyword evidence="4 8" id="KW-0812">Transmembrane</keyword>
<sequence length="433" mass="47224">MEEHYHALTYLASVLAAAFVGGAVFKKLKQPVMIGYIIVGLVLGPSVFGLVGSREEVSLLAELGILLLLFVAGMELDLNNFKSVSKISLITCGAQIILGLAVMFILGWLFGWPLNRSVLMGFAVALSSTAVALKILEDMNLKETTIGHSSLGILIAQDLAVIPMILIIGAMNTAEGFNYWGMARLVIAVVLMGGLMYVLTRKPRAFLRLWARFERIKGEAMQGQAAITALAFCFTASAVAGFFGLSAAYGAFLAGIVLGHTMNRHELEEHTRPIFDVMIMVFFLSIGLLIDLQFLWDHLLAALTVLFLTMCLKTIANVAILRWQGMDKSEAYMTGAVLAQVGEFSFILAAMGLGAGTIDNDSYKYVVAVITLSLLFTPLWLYLVKRNENLPQLELALLADQIKKLTFNGHNGDVRRRGNKDQNEPPASDNTPD</sequence>
<feature type="transmembrane region" description="Helical" evidence="8">
    <location>
        <begin position="177"/>
        <end position="199"/>
    </location>
</feature>
<keyword evidence="5 8" id="KW-1133">Transmembrane helix</keyword>
<dbReference type="EMBL" id="VFIY01000005">
    <property type="protein sequence ID" value="TPD61953.1"/>
    <property type="molecule type" value="Genomic_DNA"/>
</dbReference>
<dbReference type="PANTHER" id="PTHR42751:SF6">
    <property type="entry name" value="CONSERVED INTEGRAL MEMBRANE TRANSPORT PROTEIN-RELATED"/>
    <property type="match status" value="1"/>
</dbReference>